<evidence type="ECO:0000313" key="2">
    <source>
        <dbReference type="EMBL" id="MDN0023646.1"/>
    </source>
</evidence>
<sequence length="130" mass="14571">MKRILFISLLLLSTVNFALAQKKYAEIKFENTTYDFGKFPESDPVQKCVFTFTNTGNTPLVIKQAIASCGCTVPSYTKKPIEPGEKGEIKVTYSGRGTFPARFKKTITVRTNGVNETVRLYIVGEMTEEK</sequence>
<organism evidence="3 5">
    <name type="scientific">Leyella lascolaii</name>
    <dbReference type="NCBI Taxonomy" id="1776379"/>
    <lineage>
        <taxon>Bacteria</taxon>
        <taxon>Pseudomonadati</taxon>
        <taxon>Bacteroidota</taxon>
        <taxon>Bacteroidia</taxon>
        <taxon>Bacteroidales</taxon>
        <taxon>Prevotellaceae</taxon>
        <taxon>Leyella</taxon>
    </lineage>
</organism>
<dbReference type="Proteomes" id="UP001167831">
    <property type="component" value="Unassembled WGS sequence"/>
</dbReference>
<name>A0AAW7JJP0_9BACT</name>
<keyword evidence="1" id="KW-0732">Signal</keyword>
<evidence type="ECO:0000313" key="5">
    <source>
        <dbReference type="Proteomes" id="UP001168478"/>
    </source>
</evidence>
<proteinExistence type="predicted"/>
<dbReference type="InterPro" id="IPR011467">
    <property type="entry name" value="DUF1573"/>
</dbReference>
<comment type="caution">
    <text evidence="3">The sequence shown here is derived from an EMBL/GenBank/DDBJ whole genome shotgun (WGS) entry which is preliminary data.</text>
</comment>
<protein>
    <submittedName>
        <fullName evidence="3">DUF1573 domain-containing protein</fullName>
    </submittedName>
</protein>
<dbReference type="PANTHER" id="PTHR37833:SF1">
    <property type="entry name" value="SIGNAL PEPTIDE PROTEIN"/>
    <property type="match status" value="1"/>
</dbReference>
<evidence type="ECO:0000256" key="1">
    <source>
        <dbReference type="SAM" id="SignalP"/>
    </source>
</evidence>
<dbReference type="EMBL" id="JAUEIF010000011">
    <property type="protein sequence ID" value="MDN0025989.1"/>
    <property type="molecule type" value="Genomic_DNA"/>
</dbReference>
<dbReference type="Pfam" id="PF07610">
    <property type="entry name" value="DUF1573"/>
    <property type="match status" value="1"/>
</dbReference>
<gene>
    <name evidence="2" type="ORF">QVN81_11565</name>
    <name evidence="3" type="ORF">QVN84_10730</name>
</gene>
<feature type="signal peptide" evidence="1">
    <location>
        <begin position="1"/>
        <end position="20"/>
    </location>
</feature>
<dbReference type="InterPro" id="IPR013783">
    <property type="entry name" value="Ig-like_fold"/>
</dbReference>
<dbReference type="RefSeq" id="WP_068855245.1">
    <property type="nucleotide sequence ID" value="NZ_CALUKV010000001.1"/>
</dbReference>
<dbReference type="AlphaFoldDB" id="A0AAW7JJP0"/>
<dbReference type="EMBL" id="JAUEIE010000016">
    <property type="protein sequence ID" value="MDN0023646.1"/>
    <property type="molecule type" value="Genomic_DNA"/>
</dbReference>
<reference evidence="3" key="1">
    <citation type="submission" date="2023-06" db="EMBL/GenBank/DDBJ databases">
        <authorList>
            <person name="Zeman M."/>
            <person name="Kubasova T."/>
            <person name="Jahodarova E."/>
            <person name="Nykrynova M."/>
            <person name="Rychlik I."/>
        </authorList>
    </citation>
    <scope>NUCLEOTIDE SEQUENCE</scope>
    <source>
        <strain evidence="3">ET15</strain>
        <strain evidence="2">ET37</strain>
    </source>
</reference>
<dbReference type="PANTHER" id="PTHR37833">
    <property type="entry name" value="LIPOPROTEIN-RELATED"/>
    <property type="match status" value="1"/>
</dbReference>
<dbReference type="Proteomes" id="UP001168478">
    <property type="component" value="Unassembled WGS sequence"/>
</dbReference>
<evidence type="ECO:0000313" key="3">
    <source>
        <dbReference type="EMBL" id="MDN0025989.1"/>
    </source>
</evidence>
<accession>A0AAW7JJP0</accession>
<keyword evidence="4" id="KW-1185">Reference proteome</keyword>
<dbReference type="Gene3D" id="2.60.40.10">
    <property type="entry name" value="Immunoglobulins"/>
    <property type="match status" value="1"/>
</dbReference>
<evidence type="ECO:0000313" key="4">
    <source>
        <dbReference type="Proteomes" id="UP001167831"/>
    </source>
</evidence>
<feature type="chain" id="PRO_5043443010" evidence="1">
    <location>
        <begin position="21"/>
        <end position="130"/>
    </location>
</feature>
<reference evidence="3" key="2">
    <citation type="submission" date="2023-08" db="EMBL/GenBank/DDBJ databases">
        <title>Identification and characterization of horizontal gene transfer across gut microbiota members of farm animals based on homology search.</title>
        <authorList>
            <person name="Schwarzerova J."/>
            <person name="Nykrynova M."/>
            <person name="Jureckova K."/>
            <person name="Cejkova D."/>
            <person name="Rychlik I."/>
        </authorList>
    </citation>
    <scope>NUCLEOTIDE SEQUENCE</scope>
    <source>
        <strain evidence="3">ET15</strain>
        <strain evidence="2">ET37</strain>
    </source>
</reference>